<evidence type="ECO:0000313" key="4">
    <source>
        <dbReference type="EMBL" id="KAG7567339.1"/>
    </source>
</evidence>
<dbReference type="GO" id="GO:0004523">
    <property type="term" value="F:RNA-DNA hybrid ribonuclease activity"/>
    <property type="evidence" value="ECO:0007669"/>
    <property type="project" value="InterPro"/>
</dbReference>
<dbReference type="Pfam" id="PF13456">
    <property type="entry name" value="RVT_3"/>
    <property type="match status" value="1"/>
</dbReference>
<dbReference type="EMBL" id="JAEFBK010000009">
    <property type="protein sequence ID" value="KAG7567339.1"/>
    <property type="molecule type" value="Genomic_DNA"/>
</dbReference>
<dbReference type="CDD" id="cd06222">
    <property type="entry name" value="RNase_H_like"/>
    <property type="match status" value="1"/>
</dbReference>
<organism evidence="4 5">
    <name type="scientific">Arabidopsis thaliana x Arabidopsis arenosa</name>
    <dbReference type="NCBI Taxonomy" id="1240361"/>
    <lineage>
        <taxon>Eukaryota</taxon>
        <taxon>Viridiplantae</taxon>
        <taxon>Streptophyta</taxon>
        <taxon>Embryophyta</taxon>
        <taxon>Tracheophyta</taxon>
        <taxon>Spermatophyta</taxon>
        <taxon>Magnoliopsida</taxon>
        <taxon>eudicotyledons</taxon>
        <taxon>Gunneridae</taxon>
        <taxon>Pentapetalae</taxon>
        <taxon>rosids</taxon>
        <taxon>malvids</taxon>
        <taxon>Brassicales</taxon>
        <taxon>Brassicaceae</taxon>
        <taxon>Camelineae</taxon>
        <taxon>Arabidopsis</taxon>
    </lineage>
</organism>
<feature type="region of interest" description="Disordered" evidence="1">
    <location>
        <begin position="26"/>
        <end position="54"/>
    </location>
</feature>
<feature type="transmembrane region" description="Helical" evidence="2">
    <location>
        <begin position="143"/>
        <end position="165"/>
    </location>
</feature>
<dbReference type="PANTHER" id="PTHR47074">
    <property type="entry name" value="BNAC02G40300D PROTEIN"/>
    <property type="match status" value="1"/>
</dbReference>
<keyword evidence="5" id="KW-1185">Reference proteome</keyword>
<dbReference type="InterPro" id="IPR052929">
    <property type="entry name" value="RNase_H-like_EbsB-rel"/>
</dbReference>
<gene>
    <name evidence="4" type="ORF">ISN45_Aa04g002220</name>
</gene>
<reference evidence="4 5" key="1">
    <citation type="submission" date="2020-12" db="EMBL/GenBank/DDBJ databases">
        <title>Concerted genomic and epigenomic changes stabilize Arabidopsis allopolyploids.</title>
        <authorList>
            <person name="Chen Z."/>
        </authorList>
    </citation>
    <scope>NUCLEOTIDE SEQUENCE [LARGE SCALE GENOMIC DNA]</scope>
    <source>
        <strain evidence="4">Allo738</strain>
        <tissue evidence="4">Leaf</tissue>
    </source>
</reference>
<keyword evidence="2" id="KW-0812">Transmembrane</keyword>
<feature type="compositionally biased region" description="Pro residues" evidence="1">
    <location>
        <begin position="30"/>
        <end position="49"/>
    </location>
</feature>
<dbReference type="GO" id="GO:0003676">
    <property type="term" value="F:nucleic acid binding"/>
    <property type="evidence" value="ECO:0007669"/>
    <property type="project" value="InterPro"/>
</dbReference>
<dbReference type="Proteomes" id="UP000694240">
    <property type="component" value="Chromosome 9"/>
</dbReference>
<name>A0A8T2A4I2_9BRAS</name>
<keyword evidence="2" id="KW-0472">Membrane</keyword>
<evidence type="ECO:0000313" key="5">
    <source>
        <dbReference type="Proteomes" id="UP000694240"/>
    </source>
</evidence>
<evidence type="ECO:0000256" key="1">
    <source>
        <dbReference type="SAM" id="MobiDB-lite"/>
    </source>
</evidence>
<keyword evidence="2" id="KW-1133">Transmembrane helix</keyword>
<dbReference type="PANTHER" id="PTHR47074:SF11">
    <property type="entry name" value="REVERSE TRANSCRIPTASE-LIKE PROTEIN"/>
    <property type="match status" value="1"/>
</dbReference>
<dbReference type="InterPro" id="IPR044730">
    <property type="entry name" value="RNase_H-like_dom_plant"/>
</dbReference>
<proteinExistence type="predicted"/>
<dbReference type="InterPro" id="IPR002156">
    <property type="entry name" value="RNaseH_domain"/>
</dbReference>
<sequence length="367" mass="40002">MSGSAAASLSPHLPTALLAHFRLRLSPAPASDPPSPPEPPVPPDPPDPPLEQIRVTPFHGSLSKSGQSSLQPFTVLLPLLTTRPVPILDLSAYRHVASSGLLATPFVPFGGTHFAFRRSFTAVCRFCSGLDPVSFSTRFVSGLLILTVYLSCELVFAIVCLIQWICVPMLVTFDALSALVVNKALMVHLPWMRSHDYSFMEFYFLPLIEAPSLSLPLIEAPLHRIPRNEAFSYYTDAAWIASSGSCGMGWIFKTQDHRVIHRGSATRLHTPSALAAEALALKSALIAASRMEFTSIKVFSDSQVLISLLNTETTTNELQGILHDIAFFSRSLLSIKFLFVPRKSNMLANALAMSTLSFLTVLATPAL</sequence>
<protein>
    <submittedName>
        <fullName evidence="4">Ribonuclease H domain</fullName>
    </submittedName>
</protein>
<evidence type="ECO:0000259" key="3">
    <source>
        <dbReference type="Pfam" id="PF13456"/>
    </source>
</evidence>
<comment type="caution">
    <text evidence="4">The sequence shown here is derived from an EMBL/GenBank/DDBJ whole genome shotgun (WGS) entry which is preliminary data.</text>
</comment>
<dbReference type="AlphaFoldDB" id="A0A8T2A4I2"/>
<feature type="domain" description="RNase H type-1" evidence="3">
    <location>
        <begin position="235"/>
        <end position="353"/>
    </location>
</feature>
<evidence type="ECO:0000256" key="2">
    <source>
        <dbReference type="SAM" id="Phobius"/>
    </source>
</evidence>
<accession>A0A8T2A4I2</accession>